<evidence type="ECO:0000313" key="2">
    <source>
        <dbReference type="EMBL" id="GAC99332.1"/>
    </source>
</evidence>
<feature type="compositionally biased region" description="Basic and acidic residues" evidence="1">
    <location>
        <begin position="142"/>
        <end position="153"/>
    </location>
</feature>
<dbReference type="GeneID" id="24112198"/>
<accession>R9PDN9</accession>
<dbReference type="EMBL" id="DF238831">
    <property type="protein sequence ID" value="GAC99332.1"/>
    <property type="molecule type" value="Genomic_DNA"/>
</dbReference>
<protein>
    <submittedName>
        <fullName evidence="2">Uncharacterized protein</fullName>
    </submittedName>
</protein>
<feature type="region of interest" description="Disordered" evidence="1">
    <location>
        <begin position="490"/>
        <end position="516"/>
    </location>
</feature>
<keyword evidence="3" id="KW-1185">Reference proteome</keyword>
<name>R9PDN9_PSEHS</name>
<evidence type="ECO:0000256" key="1">
    <source>
        <dbReference type="SAM" id="MobiDB-lite"/>
    </source>
</evidence>
<dbReference type="Proteomes" id="UP000014071">
    <property type="component" value="Unassembled WGS sequence"/>
</dbReference>
<feature type="compositionally biased region" description="Low complexity" evidence="1">
    <location>
        <begin position="498"/>
        <end position="510"/>
    </location>
</feature>
<feature type="compositionally biased region" description="Polar residues" evidence="1">
    <location>
        <begin position="256"/>
        <end position="278"/>
    </location>
</feature>
<feature type="region of interest" description="Disordered" evidence="1">
    <location>
        <begin position="363"/>
        <end position="390"/>
    </location>
</feature>
<feature type="compositionally biased region" description="Basic and acidic residues" evidence="1">
    <location>
        <begin position="303"/>
        <end position="313"/>
    </location>
</feature>
<dbReference type="RefSeq" id="XP_012192919.1">
    <property type="nucleotide sequence ID" value="XM_012337529.1"/>
</dbReference>
<proteinExistence type="predicted"/>
<reference evidence="3" key="1">
    <citation type="journal article" date="2013" name="Genome Announc.">
        <title>Draft genome sequence of the basidiomycetous yeast-like fungus Pseudozyma hubeiensis SY62, which produces an abundant amount of the biosurfactant mannosylerythritol lipids.</title>
        <authorList>
            <person name="Konishi M."/>
            <person name="Hatada Y."/>
            <person name="Horiuchi J."/>
        </authorList>
    </citation>
    <scope>NUCLEOTIDE SEQUENCE [LARGE SCALE GENOMIC DNA]</scope>
    <source>
        <strain evidence="3">SY62</strain>
    </source>
</reference>
<organism evidence="2 3">
    <name type="scientific">Pseudozyma hubeiensis (strain SY62)</name>
    <name type="common">Yeast</name>
    <dbReference type="NCBI Taxonomy" id="1305764"/>
    <lineage>
        <taxon>Eukaryota</taxon>
        <taxon>Fungi</taxon>
        <taxon>Dikarya</taxon>
        <taxon>Basidiomycota</taxon>
        <taxon>Ustilaginomycotina</taxon>
        <taxon>Ustilaginomycetes</taxon>
        <taxon>Ustilaginales</taxon>
        <taxon>Ustilaginaceae</taxon>
        <taxon>Pseudozyma</taxon>
    </lineage>
</organism>
<feature type="region of interest" description="Disordered" evidence="1">
    <location>
        <begin position="247"/>
        <end position="313"/>
    </location>
</feature>
<dbReference type="eggNOG" id="ENOG502RDHB">
    <property type="taxonomic scope" value="Eukaryota"/>
</dbReference>
<dbReference type="AlphaFoldDB" id="R9PDN9"/>
<feature type="compositionally biased region" description="Polar residues" evidence="1">
    <location>
        <begin position="21"/>
        <end position="32"/>
    </location>
</feature>
<gene>
    <name evidence="2" type="ORF">PHSY_006933</name>
</gene>
<dbReference type="HOGENOM" id="CLU_371794_0_0_1"/>
<feature type="region of interest" description="Disordered" evidence="1">
    <location>
        <begin position="15"/>
        <end position="169"/>
    </location>
</feature>
<evidence type="ECO:0000313" key="3">
    <source>
        <dbReference type="Proteomes" id="UP000014071"/>
    </source>
</evidence>
<feature type="compositionally biased region" description="Polar residues" evidence="1">
    <location>
        <begin position="84"/>
        <end position="93"/>
    </location>
</feature>
<sequence length="751" mass="82078">MSARDVDLEFERAYQRLFARSTPTETETSNAARRSGDSSESQAGSSKDLHAVDNGLRPGPPASSTSRTESKPPRNIDASLLSLARQTSINKARSQARDRRPSQDLPPQRQEQTRPKVVQSPLDALALHKTASSSKGKRRAYSHPETEDRHAGSAERVAPPLGPAQAQPGSMSYQGPVAYYPYPASQPSYQVSSSLMAPAHSMAHVPGQAIAWTQPIMSTGPMPGIAYPGFSASVTFSQPQFFASPPHALPSAVSAPPSNGWSRSQQQESQRGASTATFHDQHDQLHLDTALSSSRRRLPASSPRKDAAAKMRDRGAIAQLDSKAHIRNGFREPAHWEMVRQKALKKQKRKQKKELLDENGMLIPRKRGRPPRIRELSPQDATPEGSAMVGPGHIKAETVDAGAPHVDMPVPSFEACLRLPADRGCPYNKETHTLFIHSARKLRWLARIAIAQTDQRTSLPYRAERSAAERIEWARWSASIAAPVEARIPQDTPATCDSGSASQVQSQSQSDPAGLFPRDKRRDYVALRKELHAAKRVASARICVSNLVRYLARTSRKAEGIKWNRRKREYLDRKHRAAKLAKYMLKSVRPTALDVRRMWSVWARAAHARSSGNDAGGSAAAAAPQRNRRVSFAAALKLESPEPASVAAVNVDEGMRVKIEPESPSAQRTKLVPALLCSSDPVQVKSEPGLDGVMTLELPATPVAGSDLGAISSALHTLAGAGDCRRTRSPLFLRRNFRVYRLVGLSDLPLS</sequence>
<dbReference type="OrthoDB" id="2552174at2759"/>